<proteinExistence type="predicted"/>
<reference evidence="1" key="2">
    <citation type="submission" date="2020-05" db="UniProtKB">
        <authorList>
            <consortium name="EnsemblMetazoa"/>
        </authorList>
    </citation>
    <scope>IDENTIFICATION</scope>
    <source>
        <strain evidence="1">IAEA</strain>
    </source>
</reference>
<dbReference type="AlphaFoldDB" id="A0A1A9ZT01"/>
<evidence type="ECO:0000313" key="1">
    <source>
        <dbReference type="EnsemblMetazoa" id="GPAI023997-PA"/>
    </source>
</evidence>
<dbReference type="VEuPathDB" id="VectorBase:GPAI023997"/>
<name>A0A1A9ZT01_GLOPL</name>
<dbReference type="Proteomes" id="UP000092445">
    <property type="component" value="Unassembled WGS sequence"/>
</dbReference>
<evidence type="ECO:0000313" key="2">
    <source>
        <dbReference type="Proteomes" id="UP000092445"/>
    </source>
</evidence>
<dbReference type="EnsemblMetazoa" id="GPAI023997-RA">
    <property type="protein sequence ID" value="GPAI023997-PA"/>
    <property type="gene ID" value="GPAI023997"/>
</dbReference>
<organism evidence="1 2">
    <name type="scientific">Glossina pallidipes</name>
    <name type="common">Tsetse fly</name>
    <dbReference type="NCBI Taxonomy" id="7398"/>
    <lineage>
        <taxon>Eukaryota</taxon>
        <taxon>Metazoa</taxon>
        <taxon>Ecdysozoa</taxon>
        <taxon>Arthropoda</taxon>
        <taxon>Hexapoda</taxon>
        <taxon>Insecta</taxon>
        <taxon>Pterygota</taxon>
        <taxon>Neoptera</taxon>
        <taxon>Endopterygota</taxon>
        <taxon>Diptera</taxon>
        <taxon>Brachycera</taxon>
        <taxon>Muscomorpha</taxon>
        <taxon>Hippoboscoidea</taxon>
        <taxon>Glossinidae</taxon>
        <taxon>Glossina</taxon>
    </lineage>
</organism>
<reference evidence="2" key="1">
    <citation type="submission" date="2014-03" db="EMBL/GenBank/DDBJ databases">
        <authorList>
            <person name="Aksoy S."/>
            <person name="Warren W."/>
            <person name="Wilson R.K."/>
        </authorList>
    </citation>
    <scope>NUCLEOTIDE SEQUENCE [LARGE SCALE GENOMIC DNA]</scope>
    <source>
        <strain evidence="2">IAEA</strain>
    </source>
</reference>
<accession>A0A1A9ZT01</accession>
<protein>
    <submittedName>
        <fullName evidence="1">Uncharacterized protein</fullName>
    </submittedName>
</protein>
<sequence>MILSFSLYYSEIFIEGLAKSYFELESAQTGERVSQSVSLRHKSNSWFAQTLVSELMIVPYVYWSPLEDNQIINHHKRNGVPKLIVLKVSQFDEILAGCRSISVALEMKAKFVNIFLWRPSNHCRTLDGDDDDILSLST</sequence>
<keyword evidence="2" id="KW-1185">Reference proteome</keyword>